<evidence type="ECO:0000313" key="2">
    <source>
        <dbReference type="EMBL" id="MFB9780668.1"/>
    </source>
</evidence>
<dbReference type="RefSeq" id="WP_118605466.1">
    <property type="nucleotide sequence ID" value="NZ_JBHMAS010000025.1"/>
</dbReference>
<proteinExistence type="predicted"/>
<gene>
    <name evidence="2" type="ORF">ACFFQ6_13295</name>
</gene>
<name>A0ABV5XDW7_9NOCA</name>
<sequence>MPLPTFTTISNTPAPSPTMTRTDAATKLGLSPTALDKLVHTGILDLPISTERVSALSDRPLLSVTSGELTVLRTDSPQPASDDDDRTVIGFHTSMENEEICDTSLRWWRCDPARVVDNKLLVVTIATIPVAAFLVTAHIAQAPSGKRTVRHRFDGRLLARLQADGRVVQVSEVADLGRRVRDLMHSRIITISGGPIGYLGPNPERAQPRR</sequence>
<comment type="caution">
    <text evidence="2">The sequence shown here is derived from an EMBL/GenBank/DDBJ whole genome shotgun (WGS) entry which is preliminary data.</text>
</comment>
<keyword evidence="3" id="KW-1185">Reference proteome</keyword>
<feature type="region of interest" description="Disordered" evidence="1">
    <location>
        <begin position="1"/>
        <end position="20"/>
    </location>
</feature>
<protein>
    <submittedName>
        <fullName evidence="2">Uncharacterized protein</fullName>
    </submittedName>
</protein>
<reference evidence="2 3" key="1">
    <citation type="submission" date="2024-09" db="EMBL/GenBank/DDBJ databases">
        <authorList>
            <person name="Sun Q."/>
            <person name="Mori K."/>
        </authorList>
    </citation>
    <scope>NUCLEOTIDE SEQUENCE [LARGE SCALE GENOMIC DNA]</scope>
    <source>
        <strain evidence="2 3">JCM 11411</strain>
    </source>
</reference>
<evidence type="ECO:0000313" key="3">
    <source>
        <dbReference type="Proteomes" id="UP001589587"/>
    </source>
</evidence>
<dbReference type="Proteomes" id="UP001589587">
    <property type="component" value="Unassembled WGS sequence"/>
</dbReference>
<dbReference type="EMBL" id="JBHMAS010000025">
    <property type="protein sequence ID" value="MFB9780668.1"/>
    <property type="molecule type" value="Genomic_DNA"/>
</dbReference>
<evidence type="ECO:0000256" key="1">
    <source>
        <dbReference type="SAM" id="MobiDB-lite"/>
    </source>
</evidence>
<accession>A0ABV5XDW7</accession>
<organism evidence="2 3">
    <name type="scientific">Rhodococcus baikonurensis</name>
    <dbReference type="NCBI Taxonomy" id="172041"/>
    <lineage>
        <taxon>Bacteria</taxon>
        <taxon>Bacillati</taxon>
        <taxon>Actinomycetota</taxon>
        <taxon>Actinomycetes</taxon>
        <taxon>Mycobacteriales</taxon>
        <taxon>Nocardiaceae</taxon>
        <taxon>Rhodococcus</taxon>
        <taxon>Rhodococcus erythropolis group</taxon>
    </lineage>
</organism>